<dbReference type="PANTHER" id="PTHR28594">
    <property type="entry name" value="ATR-INTERACTING PROTEIN"/>
    <property type="match status" value="1"/>
</dbReference>
<keyword evidence="4" id="KW-1185">Reference proteome</keyword>
<feature type="compositionally biased region" description="Basic and acidic residues" evidence="2">
    <location>
        <begin position="254"/>
        <end position="264"/>
    </location>
</feature>
<dbReference type="GO" id="GO:0006281">
    <property type="term" value="P:DNA repair"/>
    <property type="evidence" value="ECO:0007669"/>
    <property type="project" value="TreeGrafter"/>
</dbReference>
<dbReference type="Proteomes" id="UP000031443">
    <property type="component" value="Unassembled WGS sequence"/>
</dbReference>
<proteinExistence type="predicted"/>
<dbReference type="STRING" id="8469.M7C5I9"/>
<sequence length="1023" mass="114110">MHWPGRQEKPCELLKLISLFGQRGELISTGDHAELISTSDHAVPESQKSSSMDRTGGGAPTTTPALCRDSVNGLSRNRDAGFGDEEDDDDEEIEAQQESGETILPDSQELFSTLDLVPSQPTEGGLPDLEGGEGTSVILMHDQKGQLNLIVTHELPQPKERSFHEVLYNFNATTSAPPPRLPKSQAKKDRSLKGKYLYRMSVNSLFGNKKRNSSILYGVDQAQIMASSSVYRESTSRGSVGNHGDGFPPNKRYKSFESKSKQTEDPFGDNDDFTADDLEEIDIIASQALSQVLDSNTHSRTTHIQKPEQNARPSLTPNNTNQKSLNIEQWSVASSAEKDMKDQFGNGTEDIGIKDTFGFEVLQTQHEEVKQKLKEIQDEILIKNGEIKILRDSMLQMECTLEEQRRSYMLLEKEKDQTLSEKEKEFSKKRLRVGLRYPPDSDRFPNALPSTPELQHCKRCKQSRWGSGSSPLTGVKTRHPKKSPSRIVKLEGCSLQTGKKSFPTKETFSADMSLKVSCSAANLPAETSLNKEDSKTPCPETELVTQEVMERNVTYSFVQRQNTQGSVLLNALMKQPIAPGSLLGLCHLLSSNSEVLSGSILQPNFFNTGSTGISSIRTTYSQDGTPSSLAALREAQKLAIMGLNLIAMDEGSSEGDLAESESGLFLLKRFKIPGAVHLLPLVEYHISAYCQALQLSSKSRNSPENQSVSSSRTNSSIISSTEDFRSTLQETTITSLGVLYYLVYYSWDVVYTLLSSEVKRVSEMEKNMVCNNQSDDKKENSRPQGQTGELQDAANNDQSQHSLFKKLLQLLTLSSTATGSQTDNIMNQSLKVLVKLAENSTVELLISQMLLRCVCPETPLSAVHLTVRLLAMLIHHKKLAAQLCCHSETCLLLALYMYITSRPDKSASEMLWLQLEQEVVKALIIMLHRQWVKVRRSESNLSAYRERIIQFLRDTVLLLHSLSQKDKLFHEHCLEVLHQYDEAMPGVRAILKKTPNLKASEELALDELYPPEPEVDDQEMDCS</sequence>
<evidence type="ECO:0000256" key="1">
    <source>
        <dbReference type="SAM" id="Coils"/>
    </source>
</evidence>
<accession>M7C5I9</accession>
<feature type="region of interest" description="Disordered" evidence="2">
    <location>
        <begin position="769"/>
        <end position="795"/>
    </location>
</feature>
<dbReference type="PANTHER" id="PTHR28594:SF1">
    <property type="entry name" value="ATR-INTERACTING PROTEIN"/>
    <property type="match status" value="1"/>
</dbReference>
<feature type="region of interest" description="Disordered" evidence="2">
    <location>
        <begin position="233"/>
        <end position="274"/>
    </location>
</feature>
<feature type="compositionally biased region" description="Polar residues" evidence="2">
    <location>
        <begin position="782"/>
        <end position="795"/>
    </location>
</feature>
<feature type="region of interest" description="Disordered" evidence="2">
    <location>
        <begin position="37"/>
        <end position="105"/>
    </location>
</feature>
<evidence type="ECO:0000313" key="3">
    <source>
        <dbReference type="EMBL" id="EMP39743.1"/>
    </source>
</evidence>
<name>M7C5I9_CHEMY</name>
<dbReference type="eggNOG" id="ENOG502QQF4">
    <property type="taxonomic scope" value="Eukaryota"/>
</dbReference>
<gene>
    <name evidence="3" type="ORF">UY3_03022</name>
</gene>
<evidence type="ECO:0000256" key="2">
    <source>
        <dbReference type="SAM" id="MobiDB-lite"/>
    </source>
</evidence>
<protein>
    <submittedName>
        <fullName evidence="3">ATR-interacting protein</fullName>
    </submittedName>
</protein>
<organism evidence="3 4">
    <name type="scientific">Chelonia mydas</name>
    <name type="common">Green sea-turtle</name>
    <name type="synonym">Chelonia agassizi</name>
    <dbReference type="NCBI Taxonomy" id="8469"/>
    <lineage>
        <taxon>Eukaryota</taxon>
        <taxon>Metazoa</taxon>
        <taxon>Chordata</taxon>
        <taxon>Craniata</taxon>
        <taxon>Vertebrata</taxon>
        <taxon>Euteleostomi</taxon>
        <taxon>Archelosauria</taxon>
        <taxon>Testudinata</taxon>
        <taxon>Testudines</taxon>
        <taxon>Cryptodira</taxon>
        <taxon>Durocryptodira</taxon>
        <taxon>Americhelydia</taxon>
        <taxon>Chelonioidea</taxon>
        <taxon>Cheloniidae</taxon>
        <taxon>Chelonia</taxon>
    </lineage>
</organism>
<dbReference type="AlphaFoldDB" id="M7C5I9"/>
<dbReference type="InterPro" id="IPR033349">
    <property type="entry name" value="ATRIP"/>
</dbReference>
<feature type="coiled-coil region" evidence="1">
    <location>
        <begin position="359"/>
        <end position="421"/>
    </location>
</feature>
<evidence type="ECO:0000313" key="4">
    <source>
        <dbReference type="Proteomes" id="UP000031443"/>
    </source>
</evidence>
<feature type="compositionally biased region" description="Acidic residues" evidence="2">
    <location>
        <begin position="82"/>
        <end position="95"/>
    </location>
</feature>
<dbReference type="EMBL" id="KB515807">
    <property type="protein sequence ID" value="EMP39743.1"/>
    <property type="molecule type" value="Genomic_DNA"/>
</dbReference>
<dbReference type="GO" id="GO:0000077">
    <property type="term" value="P:DNA damage checkpoint signaling"/>
    <property type="evidence" value="ECO:0007669"/>
    <property type="project" value="InterPro"/>
</dbReference>
<keyword evidence="1" id="KW-0175">Coiled coil</keyword>
<feature type="region of interest" description="Disordered" evidence="2">
    <location>
        <begin position="294"/>
        <end position="324"/>
    </location>
</feature>
<feature type="compositionally biased region" description="Polar residues" evidence="2">
    <location>
        <begin position="37"/>
        <end position="53"/>
    </location>
</feature>
<reference evidence="4" key="1">
    <citation type="journal article" date="2013" name="Nat. Genet.">
        <title>The draft genomes of soft-shell turtle and green sea turtle yield insights into the development and evolution of the turtle-specific body plan.</title>
        <authorList>
            <person name="Wang Z."/>
            <person name="Pascual-Anaya J."/>
            <person name="Zadissa A."/>
            <person name="Li W."/>
            <person name="Niimura Y."/>
            <person name="Huang Z."/>
            <person name="Li C."/>
            <person name="White S."/>
            <person name="Xiong Z."/>
            <person name="Fang D."/>
            <person name="Wang B."/>
            <person name="Ming Y."/>
            <person name="Chen Y."/>
            <person name="Zheng Y."/>
            <person name="Kuraku S."/>
            <person name="Pignatelli M."/>
            <person name="Herrero J."/>
            <person name="Beal K."/>
            <person name="Nozawa M."/>
            <person name="Li Q."/>
            <person name="Wang J."/>
            <person name="Zhang H."/>
            <person name="Yu L."/>
            <person name="Shigenobu S."/>
            <person name="Wang J."/>
            <person name="Liu J."/>
            <person name="Flicek P."/>
            <person name="Searle S."/>
            <person name="Wang J."/>
            <person name="Kuratani S."/>
            <person name="Yin Y."/>
            <person name="Aken B."/>
            <person name="Zhang G."/>
            <person name="Irie N."/>
        </authorList>
    </citation>
    <scope>NUCLEOTIDE SEQUENCE [LARGE SCALE GENOMIC DNA]</scope>
</reference>